<accession>A0ABP1QYT8</accession>
<reference evidence="1 2" key="1">
    <citation type="submission" date="2024-08" db="EMBL/GenBank/DDBJ databases">
        <authorList>
            <person name="Cucini C."/>
            <person name="Frati F."/>
        </authorList>
    </citation>
    <scope>NUCLEOTIDE SEQUENCE [LARGE SCALE GENOMIC DNA]</scope>
</reference>
<sequence length="208" mass="24310">MSLKSIEQVNGRKNEGEELTADCFIRKISLQGRNYDRPDLIKLKKHSFENLGEISHHTTTNCRPNVTIIVEVYPTIESEVKERNKGDNDDEDKEGNVLEMGLQQEQPAQIIEWKFVLFEVGQEILENVPKIPRMFKCDECEEKSCLVEYSVGEIALMFVIMLFAVPNIAREERSRRKRKYEMEIQRRSQRDVKSGTKSVKLVNRYNLK</sequence>
<keyword evidence="2" id="KW-1185">Reference proteome</keyword>
<name>A0ABP1QYT8_9HEXA</name>
<comment type="caution">
    <text evidence="1">The sequence shown here is derived from an EMBL/GenBank/DDBJ whole genome shotgun (WGS) entry which is preliminary data.</text>
</comment>
<evidence type="ECO:0000313" key="1">
    <source>
        <dbReference type="EMBL" id="CAL8114900.1"/>
    </source>
</evidence>
<dbReference type="EMBL" id="CAXLJM020000051">
    <property type="protein sequence ID" value="CAL8114900.1"/>
    <property type="molecule type" value="Genomic_DNA"/>
</dbReference>
<protein>
    <submittedName>
        <fullName evidence="1">Uncharacterized protein</fullName>
    </submittedName>
</protein>
<proteinExistence type="predicted"/>
<dbReference type="Proteomes" id="UP001642540">
    <property type="component" value="Unassembled WGS sequence"/>
</dbReference>
<evidence type="ECO:0000313" key="2">
    <source>
        <dbReference type="Proteomes" id="UP001642540"/>
    </source>
</evidence>
<gene>
    <name evidence="1" type="ORF">ODALV1_LOCUS16651</name>
</gene>
<organism evidence="1 2">
    <name type="scientific">Orchesella dallaii</name>
    <dbReference type="NCBI Taxonomy" id="48710"/>
    <lineage>
        <taxon>Eukaryota</taxon>
        <taxon>Metazoa</taxon>
        <taxon>Ecdysozoa</taxon>
        <taxon>Arthropoda</taxon>
        <taxon>Hexapoda</taxon>
        <taxon>Collembola</taxon>
        <taxon>Entomobryomorpha</taxon>
        <taxon>Entomobryoidea</taxon>
        <taxon>Orchesellidae</taxon>
        <taxon>Orchesellinae</taxon>
        <taxon>Orchesella</taxon>
    </lineage>
</organism>